<keyword evidence="2" id="KW-1185">Reference proteome</keyword>
<sequence>MTRTNIDIDDELIANVMDRYRLGSKREAVDFALRRVARPRLTTEALESLHGIGFDLDLEELRGGSRVIEWE</sequence>
<gene>
    <name evidence="1" type="ORF">GIY23_17740</name>
</gene>
<dbReference type="InterPro" id="IPR019239">
    <property type="entry name" value="VapB_antitoxin"/>
</dbReference>
<dbReference type="AlphaFoldDB" id="A0A5Q3QD54"/>
<dbReference type="RefSeq" id="WP_154077690.1">
    <property type="nucleotide sequence ID" value="NZ_CP045929.1"/>
</dbReference>
<reference evidence="2" key="1">
    <citation type="submission" date="2019-11" db="EMBL/GenBank/DDBJ databases">
        <title>The complete genome sequence of Saccharopolyspora sp. E2A.</title>
        <authorList>
            <person name="Zhang G."/>
        </authorList>
    </citation>
    <scope>NUCLEOTIDE SEQUENCE [LARGE SCALE GENOMIC DNA]</scope>
    <source>
        <strain evidence="2">E2A</strain>
    </source>
</reference>
<dbReference type="Proteomes" id="UP000371041">
    <property type="component" value="Chromosome"/>
</dbReference>
<evidence type="ECO:0000313" key="1">
    <source>
        <dbReference type="EMBL" id="QGK71114.1"/>
    </source>
</evidence>
<evidence type="ECO:0000313" key="2">
    <source>
        <dbReference type="Proteomes" id="UP000371041"/>
    </source>
</evidence>
<dbReference type="KEGG" id="sace:GIY23_17740"/>
<dbReference type="EMBL" id="CP045929">
    <property type="protein sequence ID" value="QGK71114.1"/>
    <property type="molecule type" value="Genomic_DNA"/>
</dbReference>
<dbReference type="Pfam" id="PF09957">
    <property type="entry name" value="VapB_antitoxin"/>
    <property type="match status" value="1"/>
</dbReference>
<accession>A0A5Q3QD54</accession>
<proteinExistence type="predicted"/>
<name>A0A5Q3QD54_9PSEU</name>
<organism evidence="1 2">
    <name type="scientific">Allosaccharopolyspora coralli</name>
    <dbReference type="NCBI Taxonomy" id="2665642"/>
    <lineage>
        <taxon>Bacteria</taxon>
        <taxon>Bacillati</taxon>
        <taxon>Actinomycetota</taxon>
        <taxon>Actinomycetes</taxon>
        <taxon>Pseudonocardiales</taxon>
        <taxon>Pseudonocardiaceae</taxon>
        <taxon>Allosaccharopolyspora</taxon>
    </lineage>
</organism>
<protein>
    <submittedName>
        <fullName evidence="1">Type II toxin-antitoxin system VapB family antitoxin</fullName>
    </submittedName>
</protein>